<organism evidence="25">
    <name type="scientific">Salix viminalis</name>
    <name type="common">Common osier</name>
    <name type="synonym">Basket willow</name>
    <dbReference type="NCBI Taxonomy" id="40686"/>
    <lineage>
        <taxon>Eukaryota</taxon>
        <taxon>Viridiplantae</taxon>
        <taxon>Streptophyta</taxon>
        <taxon>Embryophyta</taxon>
        <taxon>Tracheophyta</taxon>
        <taxon>Spermatophyta</taxon>
        <taxon>Magnoliopsida</taxon>
        <taxon>eudicotyledons</taxon>
        <taxon>Gunneridae</taxon>
        <taxon>Pentapetalae</taxon>
        <taxon>rosids</taxon>
        <taxon>fabids</taxon>
        <taxon>Malpighiales</taxon>
        <taxon>Salicaceae</taxon>
        <taxon>Saliceae</taxon>
        <taxon>Salix</taxon>
    </lineage>
</organism>
<name>A0A6N2NHW1_SALVM</name>
<feature type="binding site" evidence="18">
    <location>
        <position position="253"/>
    </location>
    <ligand>
        <name>Ca(2+)</name>
        <dbReference type="ChEBI" id="CHEBI:29108"/>
        <label>2</label>
    </ligand>
</feature>
<evidence type="ECO:0000256" key="20">
    <source>
        <dbReference type="PIRSR" id="PIRSR600823-5"/>
    </source>
</evidence>
<dbReference type="PRINTS" id="PR00458">
    <property type="entry name" value="PEROXIDASE"/>
</dbReference>
<evidence type="ECO:0000256" key="2">
    <source>
        <dbReference type="ARBA" id="ARBA00002322"/>
    </source>
</evidence>
<keyword evidence="8 18" id="KW-0479">Metal-binding</keyword>
<evidence type="ECO:0000259" key="24">
    <source>
        <dbReference type="PROSITE" id="PS50873"/>
    </source>
</evidence>
<dbReference type="AlphaFoldDB" id="A0A6N2NHW1"/>
<keyword evidence="22" id="KW-0472">Membrane</keyword>
<dbReference type="InterPro" id="IPR019794">
    <property type="entry name" value="Peroxidases_AS"/>
</dbReference>
<dbReference type="GO" id="GO:0006979">
    <property type="term" value="P:response to oxidative stress"/>
    <property type="evidence" value="ECO:0007669"/>
    <property type="project" value="InterPro"/>
</dbReference>
<dbReference type="PROSITE" id="PS50873">
    <property type="entry name" value="PEROXIDASE_4"/>
    <property type="match status" value="1"/>
</dbReference>
<comment type="function">
    <text evidence="2">Removal of H(2)O(2), oxidation of toxic reductants, biosynthesis and degradation of lignin, suberization, auxin catabolism, response to environmental stresses such as wounding, pathogen attack and oxidative stress. These functions might be dependent on each isozyme/isoform in each plant tissue.</text>
</comment>
<evidence type="ECO:0000256" key="8">
    <source>
        <dbReference type="ARBA" id="ARBA00022723"/>
    </source>
</evidence>
<dbReference type="EMBL" id="CAADRP010002251">
    <property type="protein sequence ID" value="VFU64201.1"/>
    <property type="molecule type" value="Genomic_DNA"/>
</dbReference>
<dbReference type="Pfam" id="PF03168">
    <property type="entry name" value="LEA_2"/>
    <property type="match status" value="1"/>
</dbReference>
<dbReference type="FunFam" id="1.10.520.10:FF:000001">
    <property type="entry name" value="Peroxidase"/>
    <property type="match status" value="1"/>
</dbReference>
<dbReference type="GO" id="GO:0042744">
    <property type="term" value="P:hydrogen peroxide catabolic process"/>
    <property type="evidence" value="ECO:0007669"/>
    <property type="project" value="UniProtKB-KW"/>
</dbReference>
<dbReference type="InterPro" id="IPR010255">
    <property type="entry name" value="Haem_peroxidase_sf"/>
</dbReference>
<dbReference type="FunFam" id="1.10.420.10:FF:000008">
    <property type="entry name" value="Peroxidase"/>
    <property type="match status" value="1"/>
</dbReference>
<feature type="binding site" evidence="17">
    <location>
        <position position="164"/>
    </location>
    <ligand>
        <name>substrate</name>
    </ligand>
</feature>
<comment type="similarity">
    <text evidence="3">Belongs to the peroxidase family. Ascorbate peroxidase subfamily.</text>
</comment>
<feature type="binding site" evidence="18">
    <location>
        <position position="73"/>
    </location>
    <ligand>
        <name>Ca(2+)</name>
        <dbReference type="ChEBI" id="CHEBI:29108"/>
        <label>1</label>
    </ligand>
</feature>
<dbReference type="GO" id="GO:0020037">
    <property type="term" value="F:heme binding"/>
    <property type="evidence" value="ECO:0007669"/>
    <property type="project" value="InterPro"/>
</dbReference>
<accession>A0A6N2NHW1</accession>
<comment type="catalytic activity">
    <reaction evidence="1">
        <text>2 a phenolic donor + H2O2 = 2 a phenolic radical donor + 2 H2O</text>
        <dbReference type="Rhea" id="RHEA:56136"/>
        <dbReference type="ChEBI" id="CHEBI:15377"/>
        <dbReference type="ChEBI" id="CHEBI:16240"/>
        <dbReference type="ChEBI" id="CHEBI:139520"/>
        <dbReference type="ChEBI" id="CHEBI:139521"/>
        <dbReference type="EC" id="1.11.1.7"/>
    </reaction>
</comment>
<keyword evidence="6" id="KW-0575">Peroxidase</keyword>
<keyword evidence="13 20" id="KW-1015">Disulfide bond</keyword>
<dbReference type="CDD" id="cd00693">
    <property type="entry name" value="secretory_peroxidase"/>
    <property type="match status" value="1"/>
</dbReference>
<dbReference type="SUPFAM" id="SSF48113">
    <property type="entry name" value="Heme-dependent peroxidases"/>
    <property type="match status" value="1"/>
</dbReference>
<evidence type="ECO:0000256" key="1">
    <source>
        <dbReference type="ARBA" id="ARBA00000189"/>
    </source>
</evidence>
<feature type="domain" description="Plant heme peroxidase family profile" evidence="24">
    <location>
        <begin position="28"/>
        <end position="321"/>
    </location>
</feature>
<dbReference type="InterPro" id="IPR019793">
    <property type="entry name" value="Peroxidases_heam-ligand_BS"/>
</dbReference>
<feature type="binding site" description="axial binding residue" evidence="18">
    <location>
        <position position="194"/>
    </location>
    <ligand>
        <name>heme b</name>
        <dbReference type="ChEBI" id="CHEBI:60344"/>
    </ligand>
    <ligandPart>
        <name>Fe</name>
        <dbReference type="ChEBI" id="CHEBI:18248"/>
    </ligandPart>
</feature>
<evidence type="ECO:0000256" key="10">
    <source>
        <dbReference type="ARBA" id="ARBA00022837"/>
    </source>
</evidence>
<feature type="signal peptide" evidence="23">
    <location>
        <begin position="1"/>
        <end position="27"/>
    </location>
</feature>
<evidence type="ECO:0000256" key="3">
    <source>
        <dbReference type="ARBA" id="ARBA00006873"/>
    </source>
</evidence>
<evidence type="ECO:0000256" key="6">
    <source>
        <dbReference type="ARBA" id="ARBA00022559"/>
    </source>
</evidence>
<evidence type="ECO:0000256" key="9">
    <source>
        <dbReference type="ARBA" id="ARBA00022729"/>
    </source>
</evidence>
<comment type="cofactor">
    <cofactor evidence="18">
        <name>heme b</name>
        <dbReference type="ChEBI" id="CHEBI:60344"/>
    </cofactor>
    <text evidence="18">Binds 1 heme b (iron(II)-protoporphyrin IX) group per subunit.</text>
</comment>
<evidence type="ECO:0000256" key="13">
    <source>
        <dbReference type="ARBA" id="ARBA00023157"/>
    </source>
</evidence>
<keyword evidence="12 18" id="KW-0408">Iron</keyword>
<reference evidence="25" key="1">
    <citation type="submission" date="2019-03" db="EMBL/GenBank/DDBJ databases">
        <authorList>
            <person name="Mank J."/>
            <person name="Almeida P."/>
        </authorList>
    </citation>
    <scope>NUCLEOTIDE SEQUENCE</scope>
    <source>
        <strain evidence="25">78183</strain>
    </source>
</reference>
<evidence type="ECO:0000256" key="7">
    <source>
        <dbReference type="ARBA" id="ARBA00022617"/>
    </source>
</evidence>
<dbReference type="InterPro" id="IPR002016">
    <property type="entry name" value="Haem_peroxidase"/>
</dbReference>
<protein>
    <recommendedName>
        <fullName evidence="4">peroxidase</fullName>
        <ecNumber evidence="4">1.11.1.7</ecNumber>
    </recommendedName>
</protein>
<keyword evidence="11" id="KW-0560">Oxidoreductase</keyword>
<evidence type="ECO:0000256" key="15">
    <source>
        <dbReference type="ARBA" id="ARBA00023324"/>
    </source>
</evidence>
<gene>
    <name evidence="25" type="ORF">SVIM_LOCUS491916</name>
</gene>
<feature type="disulfide bond" evidence="20">
    <location>
        <begin position="201"/>
        <end position="233"/>
    </location>
</feature>
<dbReference type="PROSITE" id="PS00436">
    <property type="entry name" value="PEROXIDASE_2"/>
    <property type="match status" value="1"/>
</dbReference>
<feature type="region of interest" description="Disordered" evidence="21">
    <location>
        <begin position="320"/>
        <end position="341"/>
    </location>
</feature>
<evidence type="ECO:0000313" key="25">
    <source>
        <dbReference type="EMBL" id="VFU64201.1"/>
    </source>
</evidence>
<feature type="disulfide bond" evidence="20">
    <location>
        <begin position="38"/>
        <end position="116"/>
    </location>
</feature>
<keyword evidence="22" id="KW-1133">Transmembrane helix</keyword>
<proteinExistence type="inferred from homology"/>
<feature type="binding site" evidence="18">
    <location>
        <position position="90"/>
    </location>
    <ligand>
        <name>Ca(2+)</name>
        <dbReference type="ChEBI" id="CHEBI:29108"/>
        <label>1</label>
    </ligand>
</feature>
<dbReference type="PRINTS" id="PR00461">
    <property type="entry name" value="PLPEROXIDASE"/>
</dbReference>
<feature type="transmembrane region" description="Helical" evidence="22">
    <location>
        <begin position="368"/>
        <end position="388"/>
    </location>
</feature>
<dbReference type="InterPro" id="IPR000823">
    <property type="entry name" value="Peroxidase_pln"/>
</dbReference>
<keyword evidence="10 18" id="KW-0106">Calcium</keyword>
<evidence type="ECO:0000256" key="19">
    <source>
        <dbReference type="PIRSR" id="PIRSR600823-4"/>
    </source>
</evidence>
<evidence type="ECO:0000256" key="17">
    <source>
        <dbReference type="PIRSR" id="PIRSR600823-2"/>
    </source>
</evidence>
<feature type="binding site" evidence="18">
    <location>
        <position position="79"/>
    </location>
    <ligand>
        <name>Ca(2+)</name>
        <dbReference type="ChEBI" id="CHEBI:29108"/>
        <label>1</label>
    </ligand>
</feature>
<feature type="binding site" evidence="18">
    <location>
        <position position="75"/>
    </location>
    <ligand>
        <name>Ca(2+)</name>
        <dbReference type="ChEBI" id="CHEBI:29108"/>
        <label>1</label>
    </ligand>
</feature>
<evidence type="ECO:0000256" key="18">
    <source>
        <dbReference type="PIRSR" id="PIRSR600823-3"/>
    </source>
</evidence>
<keyword evidence="9 23" id="KW-0732">Signal</keyword>
<keyword evidence="14" id="KW-0325">Glycoprotein</keyword>
<dbReference type="PROSITE" id="PS00435">
    <property type="entry name" value="PEROXIDASE_1"/>
    <property type="match status" value="1"/>
</dbReference>
<feature type="binding site" evidence="18">
    <location>
        <position position="245"/>
    </location>
    <ligand>
        <name>Ca(2+)</name>
        <dbReference type="ChEBI" id="CHEBI:29108"/>
        <label>2</label>
    </ligand>
</feature>
<keyword evidence="22" id="KW-0812">Transmembrane</keyword>
<dbReference type="GO" id="GO:0046872">
    <property type="term" value="F:metal ion binding"/>
    <property type="evidence" value="ECO:0007669"/>
    <property type="project" value="UniProtKB-KW"/>
</dbReference>
<dbReference type="PANTHER" id="PTHR31235">
    <property type="entry name" value="PEROXIDASE 25-RELATED"/>
    <property type="match status" value="1"/>
</dbReference>
<evidence type="ECO:0000256" key="23">
    <source>
        <dbReference type="SAM" id="SignalP"/>
    </source>
</evidence>
<evidence type="ECO:0000256" key="4">
    <source>
        <dbReference type="ARBA" id="ARBA00012313"/>
    </source>
</evidence>
<feature type="chain" id="PRO_5027076471" description="peroxidase" evidence="23">
    <location>
        <begin position="28"/>
        <end position="546"/>
    </location>
</feature>
<feature type="binding site" evidence="18">
    <location>
        <position position="70"/>
    </location>
    <ligand>
        <name>Ca(2+)</name>
        <dbReference type="ChEBI" id="CHEBI:29108"/>
        <label>1</label>
    </ligand>
</feature>
<dbReference type="InterPro" id="IPR004864">
    <property type="entry name" value="LEA_2"/>
</dbReference>
<feature type="site" description="Transition state stabilizer" evidence="19">
    <location>
        <position position="65"/>
    </location>
</feature>
<keyword evidence="7" id="KW-0349">Heme</keyword>
<dbReference type="Gene3D" id="1.10.520.10">
    <property type="match status" value="1"/>
</dbReference>
<dbReference type="GO" id="GO:0140825">
    <property type="term" value="F:lactoperoxidase activity"/>
    <property type="evidence" value="ECO:0007669"/>
    <property type="project" value="UniProtKB-EC"/>
</dbReference>
<dbReference type="Gene3D" id="1.10.420.10">
    <property type="entry name" value="Peroxidase, domain 2"/>
    <property type="match status" value="1"/>
</dbReference>
<keyword evidence="15" id="KW-0376">Hydrogen peroxide</keyword>
<feature type="active site" description="Proton acceptor" evidence="16">
    <location>
        <position position="69"/>
    </location>
</feature>
<evidence type="ECO:0000256" key="22">
    <source>
        <dbReference type="SAM" id="Phobius"/>
    </source>
</evidence>
<evidence type="ECO:0000256" key="12">
    <source>
        <dbReference type="ARBA" id="ARBA00023004"/>
    </source>
</evidence>
<feature type="binding site" evidence="18">
    <location>
        <position position="195"/>
    </location>
    <ligand>
        <name>Ca(2+)</name>
        <dbReference type="ChEBI" id="CHEBI:29108"/>
        <label>2</label>
    </ligand>
</feature>
<evidence type="ECO:0000256" key="11">
    <source>
        <dbReference type="ARBA" id="ARBA00023002"/>
    </source>
</evidence>
<feature type="disulfide bond" evidence="20">
    <location>
        <begin position="71"/>
        <end position="76"/>
    </location>
</feature>
<evidence type="ECO:0000256" key="21">
    <source>
        <dbReference type="SAM" id="MobiDB-lite"/>
    </source>
</evidence>
<sequence length="546" mass="60622">MASSKLSPCLIFLQLIFLLFVINPANAQLKVGFYKDTCPQAEAIVKKVMDQVMKVAPSLSGPLLRMHFHDCFVRGCDGSVLLNSSTGQAEKDSPPNLSLRGYQVIDRVKTALEKECPGVVSCADTLAIVARDVTVATMGPFWEVETGRRDGRVSNFSEALTNLPPFFANISQLISMFRSKGLSVKDLVVLSGGHTIGTSHCSSFTSRLYNSTGKDGTDPTLDSEYIAKLKSKCKVGDQTTLVEMDPGSVRTFDNSYYTLVAKRRGLFQSDAALLDNSETKAYVKLQSAATHRSTFFKDFGVSMIKMGRVGVLTGKAGEIRKKTCPPPNKLPTHHERGPKPIKRKHSASYYVHRVSESLSTRISKILCGIFLTLLFIIGIAAFISWLSLRPHRPRIHISSFSIPGLDQSNGFENAEIRFNVTARNANRAVGYYYNSVEAFAYYRDQAIGSTPLVDSFYQEPKNTTILYKVLKGATLDVNNDRWKEFRNDRGLGTVVFRLDVTAMIRFKVSTWDSKHHRMHANCDVAVGRDGSILATSKNKRCPVYFT</sequence>
<evidence type="ECO:0000256" key="14">
    <source>
        <dbReference type="ARBA" id="ARBA00023180"/>
    </source>
</evidence>
<dbReference type="Pfam" id="PF00141">
    <property type="entry name" value="peroxidase"/>
    <property type="match status" value="1"/>
</dbReference>
<evidence type="ECO:0000256" key="5">
    <source>
        <dbReference type="ARBA" id="ARBA00022525"/>
    </source>
</evidence>
<dbReference type="InterPro" id="IPR033905">
    <property type="entry name" value="Secretory_peroxidase"/>
</dbReference>
<dbReference type="EC" id="1.11.1.7" evidence="4"/>
<comment type="cofactor">
    <cofactor evidence="18">
        <name>Ca(2+)</name>
        <dbReference type="ChEBI" id="CHEBI:29108"/>
    </cofactor>
    <text evidence="18">Binds 2 calcium ions per subunit.</text>
</comment>
<feature type="binding site" evidence="18">
    <location>
        <position position="77"/>
    </location>
    <ligand>
        <name>Ca(2+)</name>
        <dbReference type="ChEBI" id="CHEBI:29108"/>
        <label>1</label>
    </ligand>
</feature>
<evidence type="ECO:0000256" key="16">
    <source>
        <dbReference type="PIRSR" id="PIRSR600823-1"/>
    </source>
</evidence>
<keyword evidence="5" id="KW-0964">Secreted</keyword>